<proteinExistence type="predicted"/>
<organism evidence="1 2">
    <name type="scientific">Methanospirillum lacunae</name>
    <dbReference type="NCBI Taxonomy" id="668570"/>
    <lineage>
        <taxon>Archaea</taxon>
        <taxon>Methanobacteriati</taxon>
        <taxon>Methanobacteriota</taxon>
        <taxon>Stenosarchaea group</taxon>
        <taxon>Methanomicrobia</taxon>
        <taxon>Methanomicrobiales</taxon>
        <taxon>Methanospirillaceae</taxon>
        <taxon>Methanospirillum</taxon>
    </lineage>
</organism>
<accession>A0A2V2N015</accession>
<sequence length="70" mass="8154">MPYTWKTEVDVDETIVVLMNVLDKNTELPNWLVCTINGSISDSKPEIVKYFFEEVKQHIPAALKYFETTM</sequence>
<dbReference type="Proteomes" id="UP000245657">
    <property type="component" value="Unassembled WGS sequence"/>
</dbReference>
<dbReference type="RefSeq" id="WP_109967005.1">
    <property type="nucleotide sequence ID" value="NZ_CP176093.1"/>
</dbReference>
<dbReference type="AlphaFoldDB" id="A0A2V2N015"/>
<protein>
    <submittedName>
        <fullName evidence="1">Uncharacterized protein</fullName>
    </submittedName>
</protein>
<name>A0A2V2N015_9EURY</name>
<evidence type="ECO:0000313" key="1">
    <source>
        <dbReference type="EMBL" id="PWR73724.1"/>
    </source>
</evidence>
<dbReference type="OrthoDB" id="116300at2157"/>
<gene>
    <name evidence="1" type="ORF">DK846_00695</name>
</gene>
<dbReference type="GeneID" id="97549041"/>
<keyword evidence="2" id="KW-1185">Reference proteome</keyword>
<evidence type="ECO:0000313" key="2">
    <source>
        <dbReference type="Proteomes" id="UP000245657"/>
    </source>
</evidence>
<dbReference type="EMBL" id="QGMY01000002">
    <property type="protein sequence ID" value="PWR73724.1"/>
    <property type="molecule type" value="Genomic_DNA"/>
</dbReference>
<comment type="caution">
    <text evidence="1">The sequence shown here is derived from an EMBL/GenBank/DDBJ whole genome shotgun (WGS) entry which is preliminary data.</text>
</comment>
<reference evidence="1 2" key="1">
    <citation type="submission" date="2018-05" db="EMBL/GenBank/DDBJ databases">
        <title>Draft genome of Methanospirillum lacunae Ki8-1.</title>
        <authorList>
            <person name="Dueholm M.S."/>
            <person name="Nielsen P.H."/>
            <person name="Bakmann L.F."/>
            <person name="Otzen D.E."/>
        </authorList>
    </citation>
    <scope>NUCLEOTIDE SEQUENCE [LARGE SCALE GENOMIC DNA]</scope>
    <source>
        <strain evidence="1 2">Ki8-1</strain>
    </source>
</reference>